<dbReference type="Proteomes" id="UP000295351">
    <property type="component" value="Unassembled WGS sequence"/>
</dbReference>
<dbReference type="RefSeq" id="WP_133035658.1">
    <property type="nucleotide sequence ID" value="NZ_BAABEI010000002.1"/>
</dbReference>
<proteinExistence type="predicted"/>
<reference evidence="1 2" key="1">
    <citation type="submission" date="2019-03" db="EMBL/GenBank/DDBJ databases">
        <title>Genomic Encyclopedia of Type Strains, Phase IV (KMG-IV): sequencing the most valuable type-strain genomes for metagenomic binning, comparative biology and taxonomic classification.</title>
        <authorList>
            <person name="Goeker M."/>
        </authorList>
    </citation>
    <scope>NUCLEOTIDE SEQUENCE [LARGE SCALE GENOMIC DNA]</scope>
    <source>
        <strain evidence="1 2">DSM 18401</strain>
    </source>
</reference>
<dbReference type="GO" id="GO:0019634">
    <property type="term" value="P:organic phosphonate metabolic process"/>
    <property type="evidence" value="ECO:0007669"/>
    <property type="project" value="InterPro"/>
</dbReference>
<gene>
    <name evidence="1" type="ORF">EV665_11655</name>
</gene>
<dbReference type="EMBL" id="SLVX01000016">
    <property type="protein sequence ID" value="TCN39973.1"/>
    <property type="molecule type" value="Genomic_DNA"/>
</dbReference>
<dbReference type="InterPro" id="IPR038058">
    <property type="entry name" value="PhnH-like_sp"/>
</dbReference>
<keyword evidence="2" id="KW-1185">Reference proteome</keyword>
<sequence length="202" mass="21670">MTTDTLAFAGGFDQPVFEAQAAFRTLMDCMARPGTIGRIDATVVPPAPLNATAGAIALTLCDHDTTVWLTPALSRSALPGWLAFNAGATVTDERQNARFAFVEKGAMLPNLSLFAQGTQEYPDRSTTLVVEIDAFEGGRPLVLKGPGIRTEAEIAPVGLPDMFPHFWSENRQNFPRGVDLILVAGARILCLPRTTIVSVKEA</sequence>
<evidence type="ECO:0000313" key="1">
    <source>
        <dbReference type="EMBL" id="TCN39973.1"/>
    </source>
</evidence>
<protein>
    <submittedName>
        <fullName evidence="1">Alpha-D-ribose 1-methylphosphonate 5-triphosphate synthase subunit PhnH</fullName>
    </submittedName>
</protein>
<dbReference type="PIRSF" id="PIRSF020680">
    <property type="entry name" value="PhnH"/>
    <property type="match status" value="1"/>
</dbReference>
<dbReference type="NCBIfam" id="TIGR03292">
    <property type="entry name" value="PhnH_redo"/>
    <property type="match status" value="1"/>
</dbReference>
<comment type="caution">
    <text evidence="1">The sequence shown here is derived from an EMBL/GenBank/DDBJ whole genome shotgun (WGS) entry which is preliminary data.</text>
</comment>
<accession>A0A4R2CHQ1</accession>
<dbReference type="InterPro" id="IPR008772">
    <property type="entry name" value="Phosphonate_metab_PhnH"/>
</dbReference>
<name>A0A4R2CHQ1_SHIGR</name>
<evidence type="ECO:0000313" key="2">
    <source>
        <dbReference type="Proteomes" id="UP000295351"/>
    </source>
</evidence>
<organism evidence="1 2">
    <name type="scientific">Shinella granuli</name>
    <dbReference type="NCBI Taxonomy" id="323621"/>
    <lineage>
        <taxon>Bacteria</taxon>
        <taxon>Pseudomonadati</taxon>
        <taxon>Pseudomonadota</taxon>
        <taxon>Alphaproteobacteria</taxon>
        <taxon>Hyphomicrobiales</taxon>
        <taxon>Rhizobiaceae</taxon>
        <taxon>Shinella</taxon>
    </lineage>
</organism>
<dbReference type="SUPFAM" id="SSF159709">
    <property type="entry name" value="PhnH-like"/>
    <property type="match status" value="1"/>
</dbReference>
<dbReference type="Gene3D" id="3.40.50.11310">
    <property type="entry name" value="Bacterial phosphonate metabolism protein PhnH"/>
    <property type="match status" value="1"/>
</dbReference>
<dbReference type="Pfam" id="PF05845">
    <property type="entry name" value="PhnH"/>
    <property type="match status" value="1"/>
</dbReference>
<dbReference type="AlphaFoldDB" id="A0A4R2CHQ1"/>